<comment type="caution">
    <text evidence="2">The sequence shown here is derived from an EMBL/GenBank/DDBJ whole genome shotgun (WGS) entry which is preliminary data.</text>
</comment>
<evidence type="ECO:0000313" key="2">
    <source>
        <dbReference type="EMBL" id="KAH3864927.1"/>
    </source>
</evidence>
<sequence>MLIRNGLARRTIYFGKSLAHDDFNPARASGRPLKKSPGLKNFSRATRPRLALQGE</sequence>
<dbReference type="EMBL" id="JAIWYP010000002">
    <property type="protein sequence ID" value="KAH3864927.1"/>
    <property type="molecule type" value="Genomic_DNA"/>
</dbReference>
<organism evidence="2 3">
    <name type="scientific">Dreissena polymorpha</name>
    <name type="common">Zebra mussel</name>
    <name type="synonym">Mytilus polymorpha</name>
    <dbReference type="NCBI Taxonomy" id="45954"/>
    <lineage>
        <taxon>Eukaryota</taxon>
        <taxon>Metazoa</taxon>
        <taxon>Spiralia</taxon>
        <taxon>Lophotrochozoa</taxon>
        <taxon>Mollusca</taxon>
        <taxon>Bivalvia</taxon>
        <taxon>Autobranchia</taxon>
        <taxon>Heteroconchia</taxon>
        <taxon>Euheterodonta</taxon>
        <taxon>Imparidentia</taxon>
        <taxon>Neoheterodontei</taxon>
        <taxon>Myida</taxon>
        <taxon>Dreissenoidea</taxon>
        <taxon>Dreissenidae</taxon>
        <taxon>Dreissena</taxon>
    </lineage>
</organism>
<proteinExistence type="predicted"/>
<evidence type="ECO:0000313" key="3">
    <source>
        <dbReference type="Proteomes" id="UP000828390"/>
    </source>
</evidence>
<reference evidence="2" key="1">
    <citation type="journal article" date="2019" name="bioRxiv">
        <title>The Genome of the Zebra Mussel, Dreissena polymorpha: A Resource for Invasive Species Research.</title>
        <authorList>
            <person name="McCartney M.A."/>
            <person name="Auch B."/>
            <person name="Kono T."/>
            <person name="Mallez S."/>
            <person name="Zhang Y."/>
            <person name="Obille A."/>
            <person name="Becker A."/>
            <person name="Abrahante J.E."/>
            <person name="Garbe J."/>
            <person name="Badalamenti J.P."/>
            <person name="Herman A."/>
            <person name="Mangelson H."/>
            <person name="Liachko I."/>
            <person name="Sullivan S."/>
            <person name="Sone E.D."/>
            <person name="Koren S."/>
            <person name="Silverstein K.A.T."/>
            <person name="Beckman K.B."/>
            <person name="Gohl D.M."/>
        </authorList>
    </citation>
    <scope>NUCLEOTIDE SEQUENCE</scope>
    <source>
        <strain evidence="2">Duluth1</strain>
        <tissue evidence="2">Whole animal</tissue>
    </source>
</reference>
<accession>A0A9D4LWB3</accession>
<dbReference type="Proteomes" id="UP000828390">
    <property type="component" value="Unassembled WGS sequence"/>
</dbReference>
<keyword evidence="3" id="KW-1185">Reference proteome</keyword>
<reference evidence="2" key="2">
    <citation type="submission" date="2020-11" db="EMBL/GenBank/DDBJ databases">
        <authorList>
            <person name="McCartney M.A."/>
            <person name="Auch B."/>
            <person name="Kono T."/>
            <person name="Mallez S."/>
            <person name="Becker A."/>
            <person name="Gohl D.M."/>
            <person name="Silverstein K.A.T."/>
            <person name="Koren S."/>
            <person name="Bechman K.B."/>
            <person name="Herman A."/>
            <person name="Abrahante J.E."/>
            <person name="Garbe J."/>
        </authorList>
    </citation>
    <scope>NUCLEOTIDE SEQUENCE</scope>
    <source>
        <strain evidence="2">Duluth1</strain>
        <tissue evidence="2">Whole animal</tissue>
    </source>
</reference>
<feature type="region of interest" description="Disordered" evidence="1">
    <location>
        <begin position="24"/>
        <end position="55"/>
    </location>
</feature>
<name>A0A9D4LWB3_DREPO</name>
<protein>
    <submittedName>
        <fullName evidence="2">Uncharacterized protein</fullName>
    </submittedName>
</protein>
<dbReference type="AlphaFoldDB" id="A0A9D4LWB3"/>
<gene>
    <name evidence="2" type="ORF">DPMN_027960</name>
</gene>
<evidence type="ECO:0000256" key="1">
    <source>
        <dbReference type="SAM" id="MobiDB-lite"/>
    </source>
</evidence>